<dbReference type="RefSeq" id="YP_001469088.1">
    <property type="nucleotide sequence ID" value="NC_009817.1"/>
</dbReference>
<dbReference type="EMBL" id="DQ535032">
    <property type="protein sequence ID" value="ABG21632.1"/>
    <property type="molecule type" value="Genomic_DNA"/>
</dbReference>
<dbReference type="InterPro" id="IPR027417">
    <property type="entry name" value="P-loop_NTPase"/>
</dbReference>
<accession>A6MAF4</accession>
<gene>
    <name evidence="1" type="ORF">KSY1p089</name>
</gene>
<dbReference type="GeneID" id="5601941"/>
<organism evidence="1 2">
    <name type="scientific">Lactococcus phage KSY1</name>
    <dbReference type="NCBI Taxonomy" id="2913972"/>
    <lineage>
        <taxon>Viruses</taxon>
        <taxon>Duplodnaviria</taxon>
        <taxon>Heunggongvirae</taxon>
        <taxon>Uroviricota</taxon>
        <taxon>Caudoviricetes</taxon>
        <taxon>Chopinvirus</taxon>
        <taxon>Chopinvirus KSY1</taxon>
    </lineage>
</organism>
<dbReference type="KEGG" id="vg:5601941"/>
<dbReference type="SUPFAM" id="SSF52540">
    <property type="entry name" value="P-loop containing nucleoside triphosphate hydrolases"/>
    <property type="match status" value="1"/>
</dbReference>
<evidence type="ECO:0000313" key="1">
    <source>
        <dbReference type="EMBL" id="ABG21632.1"/>
    </source>
</evidence>
<protein>
    <submittedName>
        <fullName evidence="1">Gp089</fullName>
    </submittedName>
</protein>
<dbReference type="Pfam" id="PF13479">
    <property type="entry name" value="AAA_24"/>
    <property type="match status" value="1"/>
</dbReference>
<reference evidence="1 2" key="1">
    <citation type="journal article" date="2007" name="Virology">
        <title>KSY1, a lactococcal phage with a T7-like transcription.</title>
        <authorList>
            <person name="Chopin A."/>
            <person name="Deveau H."/>
            <person name="Ehrlich S.D."/>
            <person name="Moineau S."/>
            <person name="Chopin M.C."/>
        </authorList>
    </citation>
    <scope>NUCLEOTIDE SEQUENCE</scope>
</reference>
<name>A6MAF4_9CAUD</name>
<evidence type="ECO:0000313" key="2">
    <source>
        <dbReference type="Proteomes" id="UP000000714"/>
    </source>
</evidence>
<keyword evidence="2" id="KW-1185">Reference proteome</keyword>
<dbReference type="OrthoDB" id="7242at10239"/>
<dbReference type="Proteomes" id="UP000000714">
    <property type="component" value="Segment"/>
</dbReference>
<sequence>MSLELKTLADSNVRTMSIIYGQPGTGKTYTLSTLKGNTLLIDVDYGTASLPKNMPISVVQPDSVEEVLMFLTSRDLTAFDNVVLDNLSQLQNIFMAKYSAPEIQHWGKCSKLLMRVVDALARLTSKGVNVIVLAQEKLINEDSPAKIMSTLNVMDSVRSYVQARSQIVGRTYFTESTGYGISFAPTQHAITKLSVYGMGVNEVHSLAEIFDLLEQNGNTQPTAIPEIPDAYITPESEAAELAKTNN</sequence>
<proteinExistence type="predicted"/>